<gene>
    <name evidence="1" type="ORF">TNCT_332701</name>
</gene>
<feature type="non-terminal residue" evidence="1">
    <location>
        <position position="65"/>
    </location>
</feature>
<sequence length="65" mass="7340">MNEYVSNSKWTDREKRFRGNPFVLTHPGNLPEGRGIREFTPCLTLSKECEGQEGSRGGGCVQRLL</sequence>
<organism evidence="1 2">
    <name type="scientific">Trichonephila clavata</name>
    <name type="common">Joro spider</name>
    <name type="synonym">Nephila clavata</name>
    <dbReference type="NCBI Taxonomy" id="2740835"/>
    <lineage>
        <taxon>Eukaryota</taxon>
        <taxon>Metazoa</taxon>
        <taxon>Ecdysozoa</taxon>
        <taxon>Arthropoda</taxon>
        <taxon>Chelicerata</taxon>
        <taxon>Arachnida</taxon>
        <taxon>Araneae</taxon>
        <taxon>Araneomorphae</taxon>
        <taxon>Entelegynae</taxon>
        <taxon>Araneoidea</taxon>
        <taxon>Nephilidae</taxon>
        <taxon>Trichonephila</taxon>
    </lineage>
</organism>
<dbReference type="AlphaFoldDB" id="A0A8X6K238"/>
<evidence type="ECO:0000313" key="1">
    <source>
        <dbReference type="EMBL" id="GFR27201.1"/>
    </source>
</evidence>
<dbReference type="Proteomes" id="UP000887116">
    <property type="component" value="Unassembled WGS sequence"/>
</dbReference>
<keyword evidence="2" id="KW-1185">Reference proteome</keyword>
<evidence type="ECO:0000313" key="2">
    <source>
        <dbReference type="Proteomes" id="UP000887116"/>
    </source>
</evidence>
<dbReference type="EMBL" id="BMAO01008882">
    <property type="protein sequence ID" value="GFR27201.1"/>
    <property type="molecule type" value="Genomic_DNA"/>
</dbReference>
<accession>A0A8X6K238</accession>
<name>A0A8X6K238_TRICU</name>
<reference evidence="1" key="1">
    <citation type="submission" date="2020-07" db="EMBL/GenBank/DDBJ databases">
        <title>Multicomponent nature underlies the extraordinary mechanical properties of spider dragline silk.</title>
        <authorList>
            <person name="Kono N."/>
            <person name="Nakamura H."/>
            <person name="Mori M."/>
            <person name="Yoshida Y."/>
            <person name="Ohtoshi R."/>
            <person name="Malay A.D."/>
            <person name="Moran D.A.P."/>
            <person name="Tomita M."/>
            <person name="Numata K."/>
            <person name="Arakawa K."/>
        </authorList>
    </citation>
    <scope>NUCLEOTIDE SEQUENCE</scope>
</reference>
<proteinExistence type="predicted"/>
<protein>
    <submittedName>
        <fullName evidence="1">Uncharacterized protein</fullName>
    </submittedName>
</protein>
<comment type="caution">
    <text evidence="1">The sequence shown here is derived from an EMBL/GenBank/DDBJ whole genome shotgun (WGS) entry which is preliminary data.</text>
</comment>